<evidence type="ECO:0000313" key="2">
    <source>
        <dbReference type="EMBL" id="KAK0505146.1"/>
    </source>
</evidence>
<feature type="region of interest" description="Disordered" evidence="1">
    <location>
        <begin position="796"/>
        <end position="819"/>
    </location>
</feature>
<dbReference type="EMBL" id="JAUEPU010000002">
    <property type="protein sequence ID" value="KAK0505146.1"/>
    <property type="molecule type" value="Genomic_DNA"/>
</dbReference>
<protein>
    <recommendedName>
        <fullName evidence="4">Chromatin elongation factor spt5</fullName>
    </recommendedName>
</protein>
<evidence type="ECO:0000313" key="3">
    <source>
        <dbReference type="Proteomes" id="UP001175228"/>
    </source>
</evidence>
<name>A0AA39QNP3_9AGAR</name>
<dbReference type="Proteomes" id="UP001175228">
    <property type="component" value="Unassembled WGS sequence"/>
</dbReference>
<accession>A0AA39QNP3</accession>
<evidence type="ECO:0008006" key="4">
    <source>
        <dbReference type="Google" id="ProtNLM"/>
    </source>
</evidence>
<keyword evidence="3" id="KW-1185">Reference proteome</keyword>
<proteinExistence type="predicted"/>
<organism evidence="2 3">
    <name type="scientific">Armillaria luteobubalina</name>
    <dbReference type="NCBI Taxonomy" id="153913"/>
    <lineage>
        <taxon>Eukaryota</taxon>
        <taxon>Fungi</taxon>
        <taxon>Dikarya</taxon>
        <taxon>Basidiomycota</taxon>
        <taxon>Agaricomycotina</taxon>
        <taxon>Agaricomycetes</taxon>
        <taxon>Agaricomycetidae</taxon>
        <taxon>Agaricales</taxon>
        <taxon>Marasmiineae</taxon>
        <taxon>Physalacriaceae</taxon>
        <taxon>Armillaria</taxon>
    </lineage>
</organism>
<feature type="region of interest" description="Disordered" evidence="1">
    <location>
        <begin position="49"/>
        <end position="74"/>
    </location>
</feature>
<evidence type="ECO:0000256" key="1">
    <source>
        <dbReference type="SAM" id="MobiDB-lite"/>
    </source>
</evidence>
<dbReference type="AlphaFoldDB" id="A0AA39QNP3"/>
<gene>
    <name evidence="2" type="ORF">EDD18DRAFT_1343966</name>
</gene>
<sequence length="992" mass="113195">MAPDKRKEEPPLRHRYVRVRYELDSSGKTIHMRSSKDATGALHLTFEENPILDNKSDQRTANRQTGTSHTGGNAAFPEEAKWRVIKTRATPLPELVITGPTTVPWPSSKHHRPGNTIWFNSESPEDITSSGHINPMPDVGTVYIHHNMVTGLLQIWVLQVDRTWGVLSSFHRHIVHPDPQHHDRYFQLSKDMKPSWVTDATKARYDKESEKKAGRQQSAYNEEIYVPFPNWGLWFVELYLAILSESFIVILSWPGLTFTRLSHSMFLDIEAGISQDDEVDSPYEDDDHENFIVEEDDWDDTAHSMTSKVSDRVATPSVVDESQDWNNFLDRARSRANVPSTLESDVQFDNGLFDVAPELWSGWEESVVMHIGRCAWPELGIKAAFIIPLVEEKVWLEASISSSLKDWLVEIPGVIHRNQQVMLHAISLEDSRRTLSMTVKNPFMPGCWVKVRHGRSKGEVGIVSKMYPWGCKVLLAPKLDLPHDRDKQHPSSQSEPKLFNVTAIEKAGYHVLKEGPLNYRFRGFMYDHDLLACRIYFSQIEIAGEIPDKLACLFAQLGHPLVCKSLQSLPRVSKWCFQVGEVITDISRRVSGTIHGVGEHGLEVEFAGGLFPVRWAHCKKEFEIGTYVEITGEERATRWSGWVHAVDSELLHLISRSGPDNEQIEIRGVHPNSVSAVSPPNNTSVPLDREFQRLDSVSIVPWKGVMVQVIKRGHHWHGKTGYVVDVNIVKNPDEKKEILSLLVQLSHYDPNAPFVSLWFRYLDVVDEESWLPLNEARPIVNDTDFFRNLVPDTNVLGKRGRRPPRPEPAVRPRSLTPLPDPTERCLSPAWNPSSLDPPPFKYWCLDHRLLGARFRVQYNNLKITALVKYDCSLEKVVCTRDDTPLGTTLDPARVLAIHPKIRHYNMFLVISGEHCGKWARSIRFHKRSPTDSLDLDWTVVVVIPRAPFMHDDVTDETLVLHSSMMTIADETKISRQLNLDLRKRLREGPQSH</sequence>
<feature type="compositionally biased region" description="Polar residues" evidence="1">
    <location>
        <begin position="61"/>
        <end position="71"/>
    </location>
</feature>
<comment type="caution">
    <text evidence="2">The sequence shown here is derived from an EMBL/GenBank/DDBJ whole genome shotgun (WGS) entry which is preliminary data.</text>
</comment>
<reference evidence="2" key="1">
    <citation type="submission" date="2023-06" db="EMBL/GenBank/DDBJ databases">
        <authorList>
            <consortium name="Lawrence Berkeley National Laboratory"/>
            <person name="Ahrendt S."/>
            <person name="Sahu N."/>
            <person name="Indic B."/>
            <person name="Wong-Bajracharya J."/>
            <person name="Merenyi Z."/>
            <person name="Ke H.-M."/>
            <person name="Monk M."/>
            <person name="Kocsube S."/>
            <person name="Drula E."/>
            <person name="Lipzen A."/>
            <person name="Balint B."/>
            <person name="Henrissat B."/>
            <person name="Andreopoulos B."/>
            <person name="Martin F.M."/>
            <person name="Harder C.B."/>
            <person name="Rigling D."/>
            <person name="Ford K.L."/>
            <person name="Foster G.D."/>
            <person name="Pangilinan J."/>
            <person name="Papanicolaou A."/>
            <person name="Barry K."/>
            <person name="LaButti K."/>
            <person name="Viragh M."/>
            <person name="Koriabine M."/>
            <person name="Yan M."/>
            <person name="Riley R."/>
            <person name="Champramary S."/>
            <person name="Plett K.L."/>
            <person name="Tsai I.J."/>
            <person name="Slot J."/>
            <person name="Sipos G."/>
            <person name="Plett J."/>
            <person name="Nagy L.G."/>
            <person name="Grigoriev I.V."/>
        </authorList>
    </citation>
    <scope>NUCLEOTIDE SEQUENCE</scope>
    <source>
        <strain evidence="2">HWK02</strain>
    </source>
</reference>